<sequence>MAMDEKMSALILRGTWELVDVPPNANVVACRWVFTLKFRADGTLKRYKARLFVKSFTKKLKLLIASMGSLYLRENMLAISFKNEAYLALNRWTISWILILISGMMIWKTLQRLLFKQHGHVKIKAYSDAHYAGLKDDRKSTFGYCTYVGGNLVTWRKQKQTTVARSSTEAEYRAMAHMSNEVLWLKNLLKELGIM</sequence>
<keyword evidence="1" id="KW-0812">Transmembrane</keyword>
<keyword evidence="1" id="KW-0472">Membrane</keyword>
<reference evidence="2" key="1">
    <citation type="submission" date="2020-06" db="EMBL/GenBank/DDBJ databases">
        <authorList>
            <person name="Li T."/>
            <person name="Hu X."/>
            <person name="Zhang T."/>
            <person name="Song X."/>
            <person name="Zhang H."/>
            <person name="Dai N."/>
            <person name="Sheng W."/>
            <person name="Hou X."/>
            <person name="Wei L."/>
        </authorList>
    </citation>
    <scope>NUCLEOTIDE SEQUENCE</scope>
    <source>
        <strain evidence="2">G02</strain>
        <tissue evidence="2">Leaf</tissue>
    </source>
</reference>
<dbReference type="CDD" id="cd09272">
    <property type="entry name" value="RNase_HI_RT_Ty1"/>
    <property type="match status" value="1"/>
</dbReference>
<organism evidence="2">
    <name type="scientific">Sesamum radiatum</name>
    <name type="common">Black benniseed</name>
    <dbReference type="NCBI Taxonomy" id="300843"/>
    <lineage>
        <taxon>Eukaryota</taxon>
        <taxon>Viridiplantae</taxon>
        <taxon>Streptophyta</taxon>
        <taxon>Embryophyta</taxon>
        <taxon>Tracheophyta</taxon>
        <taxon>Spermatophyta</taxon>
        <taxon>Magnoliopsida</taxon>
        <taxon>eudicotyledons</taxon>
        <taxon>Gunneridae</taxon>
        <taxon>Pentapetalae</taxon>
        <taxon>asterids</taxon>
        <taxon>lamiids</taxon>
        <taxon>Lamiales</taxon>
        <taxon>Pedaliaceae</taxon>
        <taxon>Sesamum</taxon>
    </lineage>
</organism>
<accession>A0AAW2TTU6</accession>
<protein>
    <submittedName>
        <fullName evidence="2">Retrovirus-related Pol polyprotein from transposon RE1</fullName>
    </submittedName>
</protein>
<proteinExistence type="predicted"/>
<dbReference type="PANTHER" id="PTHR11439:SF463">
    <property type="entry name" value="REVERSE TRANSCRIPTASE TY1_COPIA-TYPE DOMAIN-CONTAINING PROTEIN"/>
    <property type="match status" value="1"/>
</dbReference>
<dbReference type="PANTHER" id="PTHR11439">
    <property type="entry name" value="GAG-POL-RELATED RETROTRANSPOSON"/>
    <property type="match status" value="1"/>
</dbReference>
<evidence type="ECO:0000313" key="2">
    <source>
        <dbReference type="EMBL" id="KAL0407972.1"/>
    </source>
</evidence>
<dbReference type="EMBL" id="JACGWJ010000007">
    <property type="protein sequence ID" value="KAL0407972.1"/>
    <property type="molecule type" value="Genomic_DNA"/>
</dbReference>
<gene>
    <name evidence="2" type="ORF">Sradi_1731600</name>
</gene>
<comment type="caution">
    <text evidence="2">The sequence shown here is derived from an EMBL/GenBank/DDBJ whole genome shotgun (WGS) entry which is preliminary data.</text>
</comment>
<keyword evidence="1" id="KW-1133">Transmembrane helix</keyword>
<reference evidence="2" key="2">
    <citation type="journal article" date="2024" name="Plant">
        <title>Genomic evolution and insights into agronomic trait innovations of Sesamum species.</title>
        <authorList>
            <person name="Miao H."/>
            <person name="Wang L."/>
            <person name="Qu L."/>
            <person name="Liu H."/>
            <person name="Sun Y."/>
            <person name="Le M."/>
            <person name="Wang Q."/>
            <person name="Wei S."/>
            <person name="Zheng Y."/>
            <person name="Lin W."/>
            <person name="Duan Y."/>
            <person name="Cao H."/>
            <person name="Xiong S."/>
            <person name="Wang X."/>
            <person name="Wei L."/>
            <person name="Li C."/>
            <person name="Ma Q."/>
            <person name="Ju M."/>
            <person name="Zhao R."/>
            <person name="Li G."/>
            <person name="Mu C."/>
            <person name="Tian Q."/>
            <person name="Mei H."/>
            <person name="Zhang T."/>
            <person name="Gao T."/>
            <person name="Zhang H."/>
        </authorList>
    </citation>
    <scope>NUCLEOTIDE SEQUENCE</scope>
    <source>
        <strain evidence="2">G02</strain>
    </source>
</reference>
<name>A0AAW2TTU6_SESRA</name>
<evidence type="ECO:0000256" key="1">
    <source>
        <dbReference type="SAM" id="Phobius"/>
    </source>
</evidence>
<feature type="transmembrane region" description="Helical" evidence="1">
    <location>
        <begin position="93"/>
        <end position="110"/>
    </location>
</feature>
<dbReference type="AlphaFoldDB" id="A0AAW2TTU6"/>